<dbReference type="Proteomes" id="UP000289738">
    <property type="component" value="Chromosome B03"/>
</dbReference>
<comment type="caution">
    <text evidence="2">The sequence shown here is derived from an EMBL/GenBank/DDBJ whole genome shotgun (WGS) entry which is preliminary data.</text>
</comment>
<proteinExistence type="predicted"/>
<keyword evidence="1" id="KW-0812">Transmembrane</keyword>
<dbReference type="EMBL" id="SDMP01000013">
    <property type="protein sequence ID" value="RYR17657.1"/>
    <property type="molecule type" value="Genomic_DNA"/>
</dbReference>
<dbReference type="PANTHER" id="PTHR31509">
    <property type="entry name" value="BPS1-LIKE PROTEIN"/>
    <property type="match status" value="1"/>
</dbReference>
<protein>
    <recommendedName>
        <fullName evidence="4">Protein BPS1</fullName>
    </recommendedName>
</protein>
<keyword evidence="1" id="KW-0472">Membrane</keyword>
<evidence type="ECO:0000256" key="1">
    <source>
        <dbReference type="SAM" id="Phobius"/>
    </source>
</evidence>
<evidence type="ECO:0000313" key="2">
    <source>
        <dbReference type="EMBL" id="RYR17657.1"/>
    </source>
</evidence>
<dbReference type="InterPro" id="IPR004320">
    <property type="entry name" value="BPS1_pln"/>
</dbReference>
<evidence type="ECO:0000313" key="3">
    <source>
        <dbReference type="Proteomes" id="UP000289738"/>
    </source>
</evidence>
<gene>
    <name evidence="2" type="ORF">Ahy_B03g062356</name>
</gene>
<dbReference type="Pfam" id="PF03087">
    <property type="entry name" value="BPS1"/>
    <property type="match status" value="1"/>
</dbReference>
<keyword evidence="1" id="KW-1133">Transmembrane helix</keyword>
<name>A0A444ZU03_ARAHY</name>
<accession>A0A444ZU03</accession>
<organism evidence="2 3">
    <name type="scientific">Arachis hypogaea</name>
    <name type="common">Peanut</name>
    <dbReference type="NCBI Taxonomy" id="3818"/>
    <lineage>
        <taxon>Eukaryota</taxon>
        <taxon>Viridiplantae</taxon>
        <taxon>Streptophyta</taxon>
        <taxon>Embryophyta</taxon>
        <taxon>Tracheophyta</taxon>
        <taxon>Spermatophyta</taxon>
        <taxon>Magnoliopsida</taxon>
        <taxon>eudicotyledons</taxon>
        <taxon>Gunneridae</taxon>
        <taxon>Pentapetalae</taxon>
        <taxon>rosids</taxon>
        <taxon>fabids</taxon>
        <taxon>Fabales</taxon>
        <taxon>Fabaceae</taxon>
        <taxon>Papilionoideae</taxon>
        <taxon>50 kb inversion clade</taxon>
        <taxon>dalbergioids sensu lato</taxon>
        <taxon>Dalbergieae</taxon>
        <taxon>Pterocarpus clade</taxon>
        <taxon>Arachis</taxon>
    </lineage>
</organism>
<feature type="transmembrane region" description="Helical" evidence="1">
    <location>
        <begin position="140"/>
        <end position="161"/>
    </location>
</feature>
<dbReference type="GO" id="GO:0048364">
    <property type="term" value="P:root development"/>
    <property type="evidence" value="ECO:0007669"/>
    <property type="project" value="InterPro"/>
</dbReference>
<reference evidence="2 3" key="1">
    <citation type="submission" date="2019-01" db="EMBL/GenBank/DDBJ databases">
        <title>Sequencing of cultivated peanut Arachis hypogaea provides insights into genome evolution and oil improvement.</title>
        <authorList>
            <person name="Chen X."/>
        </authorList>
    </citation>
    <scope>NUCLEOTIDE SEQUENCE [LARGE SCALE GENOMIC DNA]</scope>
    <source>
        <strain evidence="3">cv. Fuhuasheng</strain>
        <tissue evidence="2">Leaves</tissue>
    </source>
</reference>
<dbReference type="GO" id="GO:0048367">
    <property type="term" value="P:shoot system development"/>
    <property type="evidence" value="ECO:0007669"/>
    <property type="project" value="InterPro"/>
</dbReference>
<dbReference type="AlphaFoldDB" id="A0A444ZU03"/>
<keyword evidence="3" id="KW-1185">Reference proteome</keyword>
<sequence length="279" mass="31759">MSMQFMSKVLSSLQSFHSQLTILVQRLCLPVGGKWLDEYMDESSRLWDVCHALKSAISGMENYYSSASNIASSMDNYHHFTPELSHQVIRAIKVCQREILGLEEENKSLMEARIQPLCECINKSITTESKLNEFNGFRGVLYAMKSVSSLLLMILLCGVAYCCSFSCNNNNNNNNMGFGSSFMASMGRLQHKVAEEIEHEINNNGQAKVAMEEVKVELERVVVYEEEYEEVVIEEKVENLKHCFGFLRCGLETITGQLDDFFDDIVQSRKKLLDICTHN</sequence>
<evidence type="ECO:0008006" key="4">
    <source>
        <dbReference type="Google" id="ProtNLM"/>
    </source>
</evidence>